<dbReference type="Pfam" id="PF16993">
    <property type="entry name" value="Asp1"/>
    <property type="match status" value="2"/>
</dbReference>
<name>A0A5P8M6T9_9LACO</name>
<evidence type="ECO:0000313" key="2">
    <source>
        <dbReference type="Proteomes" id="UP000326779"/>
    </source>
</evidence>
<proteinExistence type="predicted"/>
<protein>
    <submittedName>
        <fullName evidence="1">Accessory Sec system glycosyltransferase Asp1</fullName>
    </submittedName>
</protein>
<organism evidence="1 2">
    <name type="scientific">Schleiferilactobacillus harbinensis</name>
    <dbReference type="NCBI Taxonomy" id="304207"/>
    <lineage>
        <taxon>Bacteria</taxon>
        <taxon>Bacillati</taxon>
        <taxon>Bacillota</taxon>
        <taxon>Bacilli</taxon>
        <taxon>Lactobacillales</taxon>
        <taxon>Lactobacillaceae</taxon>
        <taxon>Schleiferilactobacillus</taxon>
    </lineage>
</organism>
<reference evidence="1 2" key="1">
    <citation type="submission" date="2019-10" db="EMBL/GenBank/DDBJ databases">
        <title>The completed genome of Lactobacillus harbinensis M1.</title>
        <authorList>
            <person name="Zheng Y."/>
        </authorList>
    </citation>
    <scope>NUCLEOTIDE SEQUENCE [LARGE SCALE GENOMIC DNA]</scope>
    <source>
        <strain evidence="1 2">M1</strain>
    </source>
</reference>
<accession>A0A5P8M6T9</accession>
<dbReference type="AlphaFoldDB" id="A0A5P8M6T9"/>
<dbReference type="EMBL" id="CP045143">
    <property type="protein sequence ID" value="QFR24179.1"/>
    <property type="molecule type" value="Genomic_DNA"/>
</dbReference>
<dbReference type="KEGG" id="lhb:D1010_12750"/>
<dbReference type="InterPro" id="IPR022372">
    <property type="entry name" value="Accessory_SS_Asp1"/>
</dbReference>
<evidence type="ECO:0000313" key="1">
    <source>
        <dbReference type="EMBL" id="QFR24179.1"/>
    </source>
</evidence>
<dbReference type="RefSeq" id="WP_152261169.1">
    <property type="nucleotide sequence ID" value="NZ_CP045143.1"/>
</dbReference>
<sequence>MEQEPVSVILEKVRDMIFAVPQWQINDHDLPNDDFVHLIQLTRGTKLAVTLLMVDEAPGLRYQLNHNQLLGTAWASLFDVIQAIPVRVGVPLSPADVKIPVGSELIYGNGQALIVRGDQQLGTITYHPEGFVWQVIWTLANGERRVDQYDDRGFLSTRTLYAPDNRIKQKEWLDITGQAVMRQTDQITITAGARSRFSQSAYATINDVIGEFLHKQLVAKTGPQQLIMAADRAFSPLVANIPPEVDVHCFVHKLTEANIAPFANTTQSWITDTDTQAEALRKRLRMLPEVKSTAVRVIPPYNTTLSLGRSNELAAVISYWHVNQLPKDDRQIVFNQFLKQLQVDPDKQLIVNADNQKQIDDFQQTALNFAAESQAVSLDSAVFQRIQALLRGDEPPLATPSATQAEITDADEQQAVAPVTEKRQAPGEKALIEQIRLFLTRITYQAQADYEQIVQNLSLARILVDLGSAPDLFMQLAAISAGIPQINRVPTGYVTRETGRIISDWRGLDSALTYYLDSLAHWNQALVANVQLIDRYSENHSLALWQEVLTDGGH</sequence>
<gene>
    <name evidence="1" type="ORF">D1010_12750</name>
</gene>
<dbReference type="GO" id="GO:0015031">
    <property type="term" value="P:protein transport"/>
    <property type="evidence" value="ECO:0007669"/>
    <property type="project" value="InterPro"/>
</dbReference>
<keyword evidence="1" id="KW-0808">Transferase</keyword>
<dbReference type="Proteomes" id="UP000326779">
    <property type="component" value="Chromosome"/>
</dbReference>
<dbReference type="GO" id="GO:0016740">
    <property type="term" value="F:transferase activity"/>
    <property type="evidence" value="ECO:0007669"/>
    <property type="project" value="UniProtKB-KW"/>
</dbReference>